<dbReference type="STRING" id="520762.AN619_15430"/>
<dbReference type="EMBL" id="LOEE01000031">
    <property type="protein sequence ID" value="KXG75789.1"/>
    <property type="molecule type" value="Genomic_DNA"/>
</dbReference>
<evidence type="ECO:0000256" key="2">
    <source>
        <dbReference type="ARBA" id="ARBA00022723"/>
    </source>
</evidence>
<dbReference type="PATRIC" id="fig|520762.4.peg.1710"/>
<dbReference type="Pfam" id="PF26540">
    <property type="entry name" value="GcpE_C"/>
    <property type="match status" value="1"/>
</dbReference>
<dbReference type="Gene3D" id="3.20.20.20">
    <property type="entry name" value="Dihydropteroate synthase-like"/>
    <property type="match status" value="1"/>
</dbReference>
<dbReference type="InterPro" id="IPR011005">
    <property type="entry name" value="Dihydropteroate_synth-like_sf"/>
</dbReference>
<comment type="catalytic activity">
    <reaction evidence="7">
        <text>(2E)-4-hydroxy-3-methylbut-2-enyl diphosphate + oxidized [flavodoxin] + H2O + 2 H(+) = 2-C-methyl-D-erythritol 2,4-cyclic diphosphate + reduced [flavodoxin]</text>
        <dbReference type="Rhea" id="RHEA:43604"/>
        <dbReference type="Rhea" id="RHEA-COMP:10622"/>
        <dbReference type="Rhea" id="RHEA-COMP:10623"/>
        <dbReference type="ChEBI" id="CHEBI:15377"/>
        <dbReference type="ChEBI" id="CHEBI:15378"/>
        <dbReference type="ChEBI" id="CHEBI:57618"/>
        <dbReference type="ChEBI" id="CHEBI:58210"/>
        <dbReference type="ChEBI" id="CHEBI:58483"/>
        <dbReference type="ChEBI" id="CHEBI:128753"/>
        <dbReference type="EC" id="1.17.7.3"/>
    </reaction>
</comment>
<dbReference type="PIRSF" id="PIRSF004640">
    <property type="entry name" value="IspG"/>
    <property type="match status" value="1"/>
</dbReference>
<dbReference type="InterPro" id="IPR058579">
    <property type="entry name" value="IspG_C"/>
</dbReference>
<feature type="binding site" evidence="7">
    <location>
        <position position="308"/>
    </location>
    <ligand>
        <name>[4Fe-4S] cluster</name>
        <dbReference type="ChEBI" id="CHEBI:49883"/>
    </ligand>
</feature>
<keyword evidence="6 7" id="KW-0414">Isoprene biosynthesis</keyword>
<keyword evidence="11" id="KW-1185">Reference proteome</keyword>
<evidence type="ECO:0000256" key="4">
    <source>
        <dbReference type="ARBA" id="ARBA00023004"/>
    </source>
</evidence>
<gene>
    <name evidence="7 10" type="primary">ispG</name>
    <name evidence="10" type="ORF">AN619_15430</name>
</gene>
<dbReference type="InterPro" id="IPR016425">
    <property type="entry name" value="IspG_bac"/>
</dbReference>
<dbReference type="UniPathway" id="UPA00056">
    <property type="reaction ID" value="UER00096"/>
</dbReference>
<dbReference type="GO" id="GO:0016114">
    <property type="term" value="P:terpenoid biosynthetic process"/>
    <property type="evidence" value="ECO:0007669"/>
    <property type="project" value="InterPro"/>
</dbReference>
<proteinExistence type="inferred from homology"/>
<dbReference type="InterPro" id="IPR045854">
    <property type="entry name" value="NO2/SO3_Rdtase_4Fe4S_sf"/>
</dbReference>
<feature type="domain" description="IspG C-terminal" evidence="9">
    <location>
        <begin position="263"/>
        <end position="350"/>
    </location>
</feature>
<comment type="caution">
    <text evidence="10">The sequence shown here is derived from an EMBL/GenBank/DDBJ whole genome shotgun (WGS) entry which is preliminary data.</text>
</comment>
<name>A0A140L5G4_9FIRM</name>
<dbReference type="GO" id="GO:0046429">
    <property type="term" value="F:4-hydroxy-3-methylbut-2-en-1-yl diphosphate synthase activity (ferredoxin)"/>
    <property type="evidence" value="ECO:0007669"/>
    <property type="project" value="UniProtKB-UniRule"/>
</dbReference>
<keyword evidence="3 7" id="KW-0560">Oxidoreductase</keyword>
<reference evidence="10 11" key="1">
    <citation type="submission" date="2015-12" db="EMBL/GenBank/DDBJ databases">
        <title>Draft genome sequence of the thermoanaerobe Thermotalea metallivorans, an isolate from the runoff channel of the Great Artesian Basin, Australia.</title>
        <authorList>
            <person name="Patel B.K."/>
        </authorList>
    </citation>
    <scope>NUCLEOTIDE SEQUENCE [LARGE SCALE GENOMIC DNA]</scope>
    <source>
        <strain evidence="10 11">B2-1</strain>
    </source>
</reference>
<keyword evidence="1 7" id="KW-0004">4Fe-4S</keyword>
<dbReference type="GO" id="GO:0051539">
    <property type="term" value="F:4 iron, 4 sulfur cluster binding"/>
    <property type="evidence" value="ECO:0007669"/>
    <property type="project" value="UniProtKB-UniRule"/>
</dbReference>
<dbReference type="GO" id="GO:0141197">
    <property type="term" value="F:4-hydroxy-3-methylbut-2-enyl-diphosphate synthase activity (flavodoxin)"/>
    <property type="evidence" value="ECO:0007669"/>
    <property type="project" value="UniProtKB-EC"/>
</dbReference>
<comment type="cofactor">
    <cofactor evidence="7">
        <name>[4Fe-4S] cluster</name>
        <dbReference type="ChEBI" id="CHEBI:49883"/>
    </cofactor>
    <text evidence="7">Binds 1 [4Fe-4S] cluster.</text>
</comment>
<evidence type="ECO:0000256" key="7">
    <source>
        <dbReference type="HAMAP-Rule" id="MF_00159"/>
    </source>
</evidence>
<sequence length="351" mass="38154">MTIHRKKTRTVLCGDIKIGGDAPITIQSMTNTDTRDIPATVSQIRRLQEAGCEIIRVAVPDEEAARAIKEIKSQVHIPLVADIHFDYRLALICIENGIDKLRINPGNIGDAERVKKVVAQAKERKIPIRIGVNAGSVDRKILAKYGEVNKEALVESALEHIGILEQLNFEDIVVSLKASDIQLTVDAYRLLSQKVDYPLHIGITEAGTIWGGTIKSAIGIGALLLDGLGDTLRVSLTGDPVEEIKVAREILKSLGLRNFGVKLVSCPTCGRCQIDLIQLANRIEEKLQKINKSVTVAVMGCGVNGPGEAREADIGIAGGKSSALLFKKGKIIKKIEESQIEQVLLEEIDKL</sequence>
<dbReference type="Proteomes" id="UP000070456">
    <property type="component" value="Unassembled WGS sequence"/>
</dbReference>
<dbReference type="GO" id="GO:0005506">
    <property type="term" value="F:iron ion binding"/>
    <property type="evidence" value="ECO:0007669"/>
    <property type="project" value="InterPro"/>
</dbReference>
<feature type="domain" description="IspG TIM-barrel" evidence="8">
    <location>
        <begin position="8"/>
        <end position="247"/>
    </location>
</feature>
<dbReference type="EC" id="1.17.7.3" evidence="7"/>
<dbReference type="NCBIfam" id="NF001540">
    <property type="entry name" value="PRK00366.1"/>
    <property type="match status" value="1"/>
</dbReference>
<comment type="function">
    <text evidence="7">Converts 2C-methyl-D-erythritol 2,4-cyclodiphosphate (ME-2,4cPP) into 1-hydroxy-2-methyl-2-(E)-butenyl 4-diphosphate.</text>
</comment>
<dbReference type="Pfam" id="PF04551">
    <property type="entry name" value="GcpE"/>
    <property type="match status" value="1"/>
</dbReference>
<dbReference type="Gene3D" id="3.30.413.10">
    <property type="entry name" value="Sulfite Reductase Hemoprotein, domain 1"/>
    <property type="match status" value="1"/>
</dbReference>
<evidence type="ECO:0000313" key="11">
    <source>
        <dbReference type="Proteomes" id="UP000070456"/>
    </source>
</evidence>
<feature type="binding site" evidence="7">
    <location>
        <position position="269"/>
    </location>
    <ligand>
        <name>[4Fe-4S] cluster</name>
        <dbReference type="ChEBI" id="CHEBI:49883"/>
    </ligand>
</feature>
<dbReference type="GO" id="GO:0019288">
    <property type="term" value="P:isopentenyl diphosphate biosynthetic process, methylerythritol 4-phosphate pathway"/>
    <property type="evidence" value="ECO:0007669"/>
    <property type="project" value="UniProtKB-UniRule"/>
</dbReference>
<evidence type="ECO:0000256" key="6">
    <source>
        <dbReference type="ARBA" id="ARBA00023229"/>
    </source>
</evidence>
<feature type="binding site" evidence="7">
    <location>
        <position position="266"/>
    </location>
    <ligand>
        <name>[4Fe-4S] cluster</name>
        <dbReference type="ChEBI" id="CHEBI:49883"/>
    </ligand>
</feature>
<evidence type="ECO:0000259" key="8">
    <source>
        <dbReference type="Pfam" id="PF04551"/>
    </source>
</evidence>
<keyword evidence="5 7" id="KW-0411">Iron-sulfur</keyword>
<dbReference type="InterPro" id="IPR058578">
    <property type="entry name" value="IspG_TIM"/>
</dbReference>
<organism evidence="10 11">
    <name type="scientific">Thermotalea metallivorans</name>
    <dbReference type="NCBI Taxonomy" id="520762"/>
    <lineage>
        <taxon>Bacteria</taxon>
        <taxon>Bacillati</taxon>
        <taxon>Bacillota</taxon>
        <taxon>Clostridia</taxon>
        <taxon>Peptostreptococcales</taxon>
        <taxon>Thermotaleaceae</taxon>
        <taxon>Thermotalea</taxon>
    </lineage>
</organism>
<feature type="binding site" evidence="7">
    <location>
        <position position="301"/>
    </location>
    <ligand>
        <name>[4Fe-4S] cluster</name>
        <dbReference type="ChEBI" id="CHEBI:49883"/>
    </ligand>
</feature>
<dbReference type="PANTHER" id="PTHR30454">
    <property type="entry name" value="4-HYDROXY-3-METHYLBUT-2-EN-1-YL DIPHOSPHATE SYNTHASE"/>
    <property type="match status" value="1"/>
</dbReference>
<dbReference type="InterPro" id="IPR004588">
    <property type="entry name" value="IspG_bac-typ"/>
</dbReference>
<evidence type="ECO:0000256" key="3">
    <source>
        <dbReference type="ARBA" id="ARBA00023002"/>
    </source>
</evidence>
<keyword evidence="4 7" id="KW-0408">Iron</keyword>
<dbReference type="FunFam" id="3.20.20.20:FF:000001">
    <property type="entry name" value="4-hydroxy-3-methylbut-2-en-1-yl diphosphate synthase (flavodoxin)"/>
    <property type="match status" value="1"/>
</dbReference>
<keyword evidence="2 7" id="KW-0479">Metal-binding</keyword>
<protein>
    <recommendedName>
        <fullName evidence="7">4-hydroxy-3-methylbut-2-en-1-yl diphosphate synthase (flavodoxin)</fullName>
        <ecNumber evidence="7">1.17.7.3</ecNumber>
    </recommendedName>
    <alternativeName>
        <fullName evidence="7">1-hydroxy-2-methyl-2-(E)-butenyl 4-diphosphate synthase</fullName>
    </alternativeName>
</protein>
<comment type="pathway">
    <text evidence="7">Isoprenoid biosynthesis; isopentenyl diphosphate biosynthesis via DXP pathway; isopentenyl diphosphate from 1-deoxy-D-xylulose 5-phosphate: step 5/6.</text>
</comment>
<dbReference type="RefSeq" id="WP_198153261.1">
    <property type="nucleotide sequence ID" value="NZ_LOEE01000031.1"/>
</dbReference>
<evidence type="ECO:0000259" key="9">
    <source>
        <dbReference type="Pfam" id="PF26540"/>
    </source>
</evidence>
<dbReference type="NCBIfam" id="TIGR00612">
    <property type="entry name" value="ispG_gcpE"/>
    <property type="match status" value="1"/>
</dbReference>
<evidence type="ECO:0000313" key="10">
    <source>
        <dbReference type="EMBL" id="KXG75789.1"/>
    </source>
</evidence>
<comment type="similarity">
    <text evidence="7">Belongs to the IspG family.</text>
</comment>
<dbReference type="SUPFAM" id="SSF56014">
    <property type="entry name" value="Nitrite and sulphite reductase 4Fe-4S domain-like"/>
    <property type="match status" value="1"/>
</dbReference>
<accession>A0A140L5G4</accession>
<dbReference type="HAMAP" id="MF_00159">
    <property type="entry name" value="IspG"/>
    <property type="match status" value="1"/>
</dbReference>
<evidence type="ECO:0000256" key="5">
    <source>
        <dbReference type="ARBA" id="ARBA00023014"/>
    </source>
</evidence>
<dbReference type="SUPFAM" id="SSF51717">
    <property type="entry name" value="Dihydropteroate synthetase-like"/>
    <property type="match status" value="1"/>
</dbReference>
<evidence type="ECO:0000256" key="1">
    <source>
        <dbReference type="ARBA" id="ARBA00022485"/>
    </source>
</evidence>
<dbReference type="PANTHER" id="PTHR30454:SF0">
    <property type="entry name" value="4-HYDROXY-3-METHYLBUT-2-EN-1-YL DIPHOSPHATE SYNTHASE (FERREDOXIN), CHLOROPLASTIC"/>
    <property type="match status" value="1"/>
</dbReference>
<dbReference type="AlphaFoldDB" id="A0A140L5G4"/>